<keyword evidence="3" id="KW-1185">Reference proteome</keyword>
<name>A0ABY0N367_9PSED</name>
<feature type="region of interest" description="Disordered" evidence="1">
    <location>
        <begin position="1"/>
        <end position="20"/>
    </location>
</feature>
<reference evidence="2 3" key="1">
    <citation type="submission" date="2016-10" db="EMBL/GenBank/DDBJ databases">
        <authorList>
            <person name="Varghese N."/>
            <person name="Submissions S."/>
        </authorList>
    </citation>
    <scope>NUCLEOTIDE SEQUENCE [LARGE SCALE GENOMIC DNA]</scope>
    <source>
        <strain evidence="2 3">DSM 17835</strain>
    </source>
</reference>
<dbReference type="EMBL" id="LT629689">
    <property type="protein sequence ID" value="SDE87662.1"/>
    <property type="molecule type" value="Genomic_DNA"/>
</dbReference>
<sequence>MEKIMSEQRAPYPRSADNADQMNLPEGKICGDCVHCRRCTLMFGHIPADEACDWSPSRFREAVPTASVSGI</sequence>
<proteinExistence type="predicted"/>
<evidence type="ECO:0000256" key="1">
    <source>
        <dbReference type="SAM" id="MobiDB-lite"/>
    </source>
</evidence>
<protein>
    <submittedName>
        <fullName evidence="2">Uncharacterized protein</fullName>
    </submittedName>
</protein>
<organism evidence="2 3">
    <name type="scientific">Pseudomonas extremaustralis</name>
    <dbReference type="NCBI Taxonomy" id="359110"/>
    <lineage>
        <taxon>Bacteria</taxon>
        <taxon>Pseudomonadati</taxon>
        <taxon>Pseudomonadota</taxon>
        <taxon>Gammaproteobacteria</taxon>
        <taxon>Pseudomonadales</taxon>
        <taxon>Pseudomonadaceae</taxon>
        <taxon>Pseudomonas</taxon>
    </lineage>
</organism>
<dbReference type="Proteomes" id="UP000182858">
    <property type="component" value="Chromosome I"/>
</dbReference>
<gene>
    <name evidence="2" type="ORF">SAMN05216591_1243</name>
</gene>
<accession>A0ABY0N367</accession>
<evidence type="ECO:0000313" key="2">
    <source>
        <dbReference type="EMBL" id="SDE87662.1"/>
    </source>
</evidence>
<evidence type="ECO:0000313" key="3">
    <source>
        <dbReference type="Proteomes" id="UP000182858"/>
    </source>
</evidence>